<proteinExistence type="inferred from homology"/>
<dbReference type="EMBL" id="CP102774">
    <property type="protein sequence ID" value="UZF85904.1"/>
    <property type="molecule type" value="Genomic_DNA"/>
</dbReference>
<keyword evidence="6" id="KW-0963">Cytoplasm</keyword>
<dbReference type="PRINTS" id="PR00145">
    <property type="entry name" value="ARGSUCLYASE"/>
</dbReference>
<name>A0A9E8CN79_9HYPH</name>
<dbReference type="PRINTS" id="PR00149">
    <property type="entry name" value="FUMRATELYASE"/>
</dbReference>
<keyword evidence="6" id="KW-0028">Amino-acid biosynthesis</keyword>
<gene>
    <name evidence="6 9" type="primary">argH</name>
    <name evidence="9" type="ORF">NWE54_19085</name>
</gene>
<dbReference type="AlphaFoldDB" id="A0A9E8CN79"/>
<evidence type="ECO:0000256" key="3">
    <source>
        <dbReference type="ARBA" id="ARBA00012338"/>
    </source>
</evidence>
<evidence type="ECO:0000256" key="1">
    <source>
        <dbReference type="ARBA" id="ARBA00000985"/>
    </source>
</evidence>
<protein>
    <recommendedName>
        <fullName evidence="3 6">Argininosuccinate lyase</fullName>
        <shortName evidence="6">ASAL</shortName>
        <ecNumber evidence="3 6">4.3.2.1</ecNumber>
    </recommendedName>
    <alternativeName>
        <fullName evidence="6">Arginosuccinase</fullName>
    </alternativeName>
</protein>
<evidence type="ECO:0000313" key="9">
    <source>
        <dbReference type="EMBL" id="UZF85904.1"/>
    </source>
</evidence>
<evidence type="ECO:0000256" key="4">
    <source>
        <dbReference type="ARBA" id="ARBA00022571"/>
    </source>
</evidence>
<dbReference type="Gene3D" id="1.10.40.30">
    <property type="entry name" value="Fumarase/aspartase (C-terminal domain)"/>
    <property type="match status" value="1"/>
</dbReference>
<evidence type="ECO:0000259" key="8">
    <source>
        <dbReference type="Pfam" id="PF14698"/>
    </source>
</evidence>
<dbReference type="GO" id="GO:0005829">
    <property type="term" value="C:cytosol"/>
    <property type="evidence" value="ECO:0007669"/>
    <property type="project" value="TreeGrafter"/>
</dbReference>
<dbReference type="InterPro" id="IPR008948">
    <property type="entry name" value="L-Aspartase-like"/>
</dbReference>
<dbReference type="InterPro" id="IPR000362">
    <property type="entry name" value="Fumarate_lyase_fam"/>
</dbReference>
<dbReference type="PANTHER" id="PTHR43814:SF1">
    <property type="entry name" value="ARGININOSUCCINATE LYASE"/>
    <property type="match status" value="1"/>
</dbReference>
<accession>A0A9E8CN79</accession>
<dbReference type="GO" id="GO:0042450">
    <property type="term" value="P:L-arginine biosynthetic process via ornithine"/>
    <property type="evidence" value="ECO:0007669"/>
    <property type="project" value="UniProtKB-UniRule"/>
</dbReference>
<dbReference type="Gene3D" id="1.20.200.10">
    <property type="entry name" value="Fumarase/aspartase (Central domain)"/>
    <property type="match status" value="1"/>
</dbReference>
<dbReference type="InterPro" id="IPR029419">
    <property type="entry name" value="Arg_succ_lyase_C"/>
</dbReference>
<evidence type="ECO:0000256" key="5">
    <source>
        <dbReference type="ARBA" id="ARBA00023239"/>
    </source>
</evidence>
<evidence type="ECO:0000256" key="6">
    <source>
        <dbReference type="HAMAP-Rule" id="MF_00006"/>
    </source>
</evidence>
<dbReference type="InterPro" id="IPR022761">
    <property type="entry name" value="Fumarate_lyase_N"/>
</dbReference>
<dbReference type="Pfam" id="PF00206">
    <property type="entry name" value="Lyase_1"/>
    <property type="match status" value="1"/>
</dbReference>
<comment type="similarity">
    <text evidence="6">Belongs to the lyase 1 family. Argininosuccinate lyase subfamily.</text>
</comment>
<evidence type="ECO:0000256" key="2">
    <source>
        <dbReference type="ARBA" id="ARBA00004941"/>
    </source>
</evidence>
<feature type="domain" description="Argininosuccinate lyase C-terminal" evidence="8">
    <location>
        <begin position="372"/>
        <end position="448"/>
    </location>
</feature>
<keyword evidence="4 6" id="KW-0055">Arginine biosynthesis</keyword>
<dbReference type="GO" id="GO:0004056">
    <property type="term" value="F:argininosuccinate lyase activity"/>
    <property type="evidence" value="ECO:0007669"/>
    <property type="project" value="UniProtKB-UniRule"/>
</dbReference>
<evidence type="ECO:0000259" key="7">
    <source>
        <dbReference type="Pfam" id="PF00206"/>
    </source>
</evidence>
<feature type="domain" description="Fumarate lyase N-terminal" evidence="7">
    <location>
        <begin position="88"/>
        <end position="306"/>
    </location>
</feature>
<dbReference type="EC" id="4.3.2.1" evidence="3 6"/>
<dbReference type="HAMAP" id="MF_00006">
    <property type="entry name" value="Arg_succ_lyase"/>
    <property type="match status" value="1"/>
</dbReference>
<dbReference type="CDD" id="cd01359">
    <property type="entry name" value="Argininosuccinate_lyase"/>
    <property type="match status" value="1"/>
</dbReference>
<dbReference type="Pfam" id="PF14698">
    <property type="entry name" value="ASL_C2"/>
    <property type="match status" value="1"/>
</dbReference>
<organism evidence="9">
    <name type="scientific">Bosea sp. NBC_00436</name>
    <dbReference type="NCBI Taxonomy" id="2969620"/>
    <lineage>
        <taxon>Bacteria</taxon>
        <taxon>Pseudomonadati</taxon>
        <taxon>Pseudomonadota</taxon>
        <taxon>Alphaproteobacteria</taxon>
        <taxon>Hyphomicrobiales</taxon>
        <taxon>Boseaceae</taxon>
        <taxon>Bosea</taxon>
    </lineage>
</organism>
<sequence length="504" mass="54777">MTMNDPRLSDKSVFPDPVYKETVLRPLFDGAKTHHVQSFRAIDRAHLVMLAETGILPRATAGRIARALDTIDAEIDPATLSYDGTVEDYFFLIEAELKKRLPADDAGRLHTGRSRNDIDHTLFKLALKPRLDHMAGLLRALITATLDLAEREKATLIVAYTHGQPAQPTTFGHYLSAAIEVMLRDHERLVQARALLDLSPMGAAAITTSGFPLDRARVAHLLGFAAPLQNSYGCIAAIDYLTATYSAVELVFLHLGRLIQDLQVWTAFEVGQLYVPNAFVQISSIMPQKRNPVPIEHLRHLSSQAMARARMVRDIVHNTPFTDMNDAEGETNEAGYQAFATGERVLSLLATLLPALQVDGRRVAENIRRSCITITELADTLVRAEGLSFRTAHEIAADVARAVVAADGDLPRDGYAPFQKAFREHAGREPALNEAAFAEAVSPEHFVAVRERFGGPGPQALAAAFAGYRGVLVAAGLAATATAAREASARHELDAAFADLMGAA</sequence>
<keyword evidence="5 6" id="KW-0456">Lyase</keyword>
<reference evidence="9" key="1">
    <citation type="submission" date="2022-08" db="EMBL/GenBank/DDBJ databases">
        <title>Complete Genome Sequences of 2 Bosea sp. soil isolates.</title>
        <authorList>
            <person name="Alvarez Arevalo M."/>
            <person name="Sterndorff E.B."/>
            <person name="Faurdal D."/>
            <person name="Joergensen T.S."/>
            <person name="Weber T."/>
        </authorList>
    </citation>
    <scope>NUCLEOTIDE SEQUENCE</scope>
    <source>
        <strain evidence="9">NBC_00436</strain>
    </source>
</reference>
<dbReference type="InterPro" id="IPR009049">
    <property type="entry name" value="Argininosuccinate_lyase"/>
</dbReference>
<dbReference type="NCBIfam" id="TIGR00838">
    <property type="entry name" value="argH"/>
    <property type="match status" value="1"/>
</dbReference>
<comment type="catalytic activity">
    <reaction evidence="1 6">
        <text>2-(N(omega)-L-arginino)succinate = fumarate + L-arginine</text>
        <dbReference type="Rhea" id="RHEA:24020"/>
        <dbReference type="ChEBI" id="CHEBI:29806"/>
        <dbReference type="ChEBI" id="CHEBI:32682"/>
        <dbReference type="ChEBI" id="CHEBI:57472"/>
        <dbReference type="EC" id="4.3.2.1"/>
    </reaction>
</comment>
<comment type="pathway">
    <text evidence="2 6">Amino-acid biosynthesis; L-arginine biosynthesis; L-arginine from L-ornithine and carbamoyl phosphate: step 3/3.</text>
</comment>
<dbReference type="InterPro" id="IPR024083">
    <property type="entry name" value="Fumarase/histidase_N"/>
</dbReference>
<dbReference type="PANTHER" id="PTHR43814">
    <property type="entry name" value="ARGININOSUCCINATE LYASE"/>
    <property type="match status" value="1"/>
</dbReference>
<dbReference type="SUPFAM" id="SSF48557">
    <property type="entry name" value="L-aspartase-like"/>
    <property type="match status" value="1"/>
</dbReference>
<dbReference type="Gene3D" id="1.10.275.10">
    <property type="entry name" value="Fumarase/aspartase (N-terminal domain)"/>
    <property type="match status" value="1"/>
</dbReference>
<comment type="subcellular location">
    <subcellularLocation>
        <location evidence="6">Cytoplasm</location>
    </subcellularLocation>
</comment>